<dbReference type="GO" id="GO:0070025">
    <property type="term" value="F:carbon monoxide binding"/>
    <property type="evidence" value="ECO:0007669"/>
    <property type="project" value="TreeGrafter"/>
</dbReference>
<protein>
    <submittedName>
        <fullName evidence="4">Hydrogenase expression/formation protein HypD</fullName>
    </submittedName>
</protein>
<evidence type="ECO:0000256" key="1">
    <source>
        <dbReference type="ARBA" id="ARBA00007888"/>
    </source>
</evidence>
<proteinExistence type="inferred from homology"/>
<keyword evidence="2" id="KW-0479">Metal-binding</keyword>
<dbReference type="NCBIfam" id="TIGR00075">
    <property type="entry name" value="hypD"/>
    <property type="match status" value="1"/>
</dbReference>
<dbReference type="Proteomes" id="UP000199266">
    <property type="component" value="Unassembled WGS sequence"/>
</dbReference>
<dbReference type="GO" id="GO:0051539">
    <property type="term" value="F:4 iron, 4 sulfur cluster binding"/>
    <property type="evidence" value="ECO:0007669"/>
    <property type="project" value="TreeGrafter"/>
</dbReference>
<dbReference type="InterPro" id="IPR002780">
    <property type="entry name" value="Hyd_form_HypD"/>
</dbReference>
<dbReference type="PANTHER" id="PTHR30149">
    <property type="entry name" value="HYDROGENASE PROTEIN ASSEMBLY PROTEIN HYPD"/>
    <property type="match status" value="1"/>
</dbReference>
<name>A0A1H3D9N2_9BACT</name>
<reference evidence="5" key="1">
    <citation type="submission" date="2016-10" db="EMBL/GenBank/DDBJ databases">
        <authorList>
            <person name="Varghese N."/>
            <person name="Submissions S."/>
        </authorList>
    </citation>
    <scope>NUCLEOTIDE SEQUENCE [LARGE SCALE GENOMIC DNA]</scope>
    <source>
        <strain evidence="5">DSM 13490</strain>
    </source>
</reference>
<gene>
    <name evidence="4" type="ORF">SAMN03080603_00006</name>
</gene>
<dbReference type="GO" id="GO:0005506">
    <property type="term" value="F:iron ion binding"/>
    <property type="evidence" value="ECO:0007669"/>
    <property type="project" value="TreeGrafter"/>
</dbReference>
<dbReference type="PIRSF" id="PIRSF005622">
    <property type="entry name" value="Hydrgn_mat_hypD"/>
    <property type="match status" value="1"/>
</dbReference>
<sequence length="361" mass="39175">MLVKGAVKDKIELLRRALTFFAERPMTFMEVCGTHTVAIYRSGIRSLLPPDISLVSGPGCPVCVTDQGEIDAAIKLAGKGDLIFATYGDMLRVPGTKGSLQSLRAHGADVRVVRSADEALSLALKNPVKEVVFLGVGFETTAPSTAAVVVEAMDRGVQNFSVLSFHKLVPPALRLLAESEELQVDGFLLPGHVSVVLGAEPYQFLSRDFNIACAIVGFEPLDIMEGLVELARQVSESDFKVSLLYARAVRPQGNAKAQELIEEVFDKCDSKWRGLGAIERSGLKLKSDFARLDALLKFDLKIEDVPLPQGCKCGEVLMGKITPKECPLFSKLCRPDTPVGPCMVSSEGSCAACYKYDYRVM</sequence>
<dbReference type="EMBL" id="FNPD01000001">
    <property type="protein sequence ID" value="SDX63066.1"/>
    <property type="molecule type" value="Genomic_DNA"/>
</dbReference>
<evidence type="ECO:0000256" key="2">
    <source>
        <dbReference type="ARBA" id="ARBA00022723"/>
    </source>
</evidence>
<keyword evidence="5" id="KW-1185">Reference proteome</keyword>
<keyword evidence="3" id="KW-0408">Iron</keyword>
<dbReference type="Pfam" id="PF01924">
    <property type="entry name" value="HypD"/>
    <property type="match status" value="1"/>
</dbReference>
<dbReference type="InterPro" id="IPR042243">
    <property type="entry name" value="HypD_1"/>
</dbReference>
<dbReference type="PANTHER" id="PTHR30149:SF0">
    <property type="entry name" value="HYDROGENASE MATURATION FACTOR HYPD"/>
    <property type="match status" value="1"/>
</dbReference>
<dbReference type="InterPro" id="IPR042244">
    <property type="entry name" value="HypD_2_sf"/>
</dbReference>
<dbReference type="AlphaFoldDB" id="A0A1H3D9N2"/>
<evidence type="ECO:0000256" key="3">
    <source>
        <dbReference type="ARBA" id="ARBA00023004"/>
    </source>
</evidence>
<dbReference type="Gene3D" id="3.40.50.11740">
    <property type="entry name" value="HypD, alpha/beta domain 2"/>
    <property type="match status" value="2"/>
</dbReference>
<accession>A0A1H3D9N2</accession>
<organism evidence="4 5">
    <name type="scientific">Acetomicrobium thermoterrenum DSM 13490</name>
    <dbReference type="NCBI Taxonomy" id="1120987"/>
    <lineage>
        <taxon>Bacteria</taxon>
        <taxon>Thermotogati</taxon>
        <taxon>Synergistota</taxon>
        <taxon>Synergistia</taxon>
        <taxon>Synergistales</taxon>
        <taxon>Acetomicrobiaceae</taxon>
        <taxon>Acetomicrobium</taxon>
    </lineage>
</organism>
<dbReference type="Gene3D" id="6.10.20.100">
    <property type="match status" value="1"/>
</dbReference>
<evidence type="ECO:0000313" key="4">
    <source>
        <dbReference type="EMBL" id="SDX63066.1"/>
    </source>
</evidence>
<evidence type="ECO:0000313" key="5">
    <source>
        <dbReference type="Proteomes" id="UP000199266"/>
    </source>
</evidence>
<comment type="similarity">
    <text evidence="1">Belongs to the HypD family.</text>
</comment>
<dbReference type="GO" id="GO:0051604">
    <property type="term" value="P:protein maturation"/>
    <property type="evidence" value="ECO:0007669"/>
    <property type="project" value="TreeGrafter"/>
</dbReference>